<feature type="domain" description="GH10" evidence="5">
    <location>
        <begin position="191"/>
        <end position="482"/>
    </location>
</feature>
<dbReference type="GO" id="GO:0031176">
    <property type="term" value="F:endo-1,4-beta-xylanase activity"/>
    <property type="evidence" value="ECO:0007669"/>
    <property type="project" value="UniProtKB-ARBA"/>
</dbReference>
<dbReference type="InterPro" id="IPR008979">
    <property type="entry name" value="Galactose-bd-like_sf"/>
</dbReference>
<dbReference type="Gramene" id="Dexi9A01G0025290.1">
    <property type="protein sequence ID" value="Dexi9A01G0025290.1:cds"/>
    <property type="gene ID" value="Dexi9A01G0025290"/>
</dbReference>
<dbReference type="SMART" id="SM00633">
    <property type="entry name" value="Glyco_10"/>
    <property type="match status" value="1"/>
</dbReference>
<dbReference type="SUPFAM" id="SSF51445">
    <property type="entry name" value="(Trans)glycosidases"/>
    <property type="match status" value="1"/>
</dbReference>
<sequence length="544" mass="60583">MKPLYNGGVIQNSEFNSGLMGWSTYRNIKAGVSSSPTGNKFAVVHNPGSFLSSSGKFLPSHSVFQRIQMQGDMHYSLSAWLQVSNGTAHVKAVIKAPNGERVIAGAIVAQSGCWTMLKGGMTTTYSSGHGEIYFESDAPVDIWVDSVSMQPFTFDEWDAHARQSADKARRRTVTFVAKGADDKPMAHANVSIELLRLGFPFGNAITKEILDLPAYEKWFSSRFTVATFENEMKWYSTEWNQNQEDYRVADAMLKLVQKYGIKVRGHNVFWDDQSSQMKWVTPMNLAQLKAAMQKRLKSVVSRYAGKVIHWDVVNENLHFNFFEGKLGPSASAQIFNQVGQLDRNAILFMNEFNTLEQPGDPNPVPSKYVPKMNQIRTYPGNGGLKLGVGLESHFATPNIPYMRSSLDTLAKLKLPMWLTEVDVVKSPNQVKFLEQVLREGFAHPNVDGIVMWAAWHAKGCYVMCLTDNNFKNLPVGDLVDKLIAEWKTHRASATTNDFGAVELNLPLGEYKFTVSHPSLKGAAVHTMTIDTSSSASAHTIHVKS</sequence>
<dbReference type="Gene3D" id="2.60.120.260">
    <property type="entry name" value="Galactose-binding domain-like"/>
    <property type="match status" value="1"/>
</dbReference>
<keyword evidence="7" id="KW-1185">Reference proteome</keyword>
<organism evidence="6 7">
    <name type="scientific">Digitaria exilis</name>
    <dbReference type="NCBI Taxonomy" id="1010633"/>
    <lineage>
        <taxon>Eukaryota</taxon>
        <taxon>Viridiplantae</taxon>
        <taxon>Streptophyta</taxon>
        <taxon>Embryophyta</taxon>
        <taxon>Tracheophyta</taxon>
        <taxon>Spermatophyta</taxon>
        <taxon>Magnoliopsida</taxon>
        <taxon>Liliopsida</taxon>
        <taxon>Poales</taxon>
        <taxon>Poaceae</taxon>
        <taxon>PACMAD clade</taxon>
        <taxon>Panicoideae</taxon>
        <taxon>Panicodae</taxon>
        <taxon>Paniceae</taxon>
        <taxon>Anthephorinae</taxon>
        <taxon>Digitaria</taxon>
    </lineage>
</organism>
<dbReference type="InterPro" id="IPR001000">
    <property type="entry name" value="GH10_dom"/>
</dbReference>
<evidence type="ECO:0000259" key="5">
    <source>
        <dbReference type="PROSITE" id="PS51760"/>
    </source>
</evidence>
<evidence type="ECO:0000313" key="6">
    <source>
        <dbReference type="EMBL" id="KAF8686135.1"/>
    </source>
</evidence>
<dbReference type="AlphaFoldDB" id="A0A835B2R5"/>
<comment type="caution">
    <text evidence="6">The sequence shown here is derived from an EMBL/GenBank/DDBJ whole genome shotgun (WGS) entry which is preliminary data.</text>
</comment>
<dbReference type="Gene3D" id="3.20.20.80">
    <property type="entry name" value="Glycosidases"/>
    <property type="match status" value="1"/>
</dbReference>
<name>A0A835B2R5_9POAL</name>
<keyword evidence="2" id="KW-0378">Hydrolase</keyword>
<dbReference type="EMBL" id="JACEFO010002072">
    <property type="protein sequence ID" value="KAF8686135.1"/>
    <property type="molecule type" value="Genomic_DNA"/>
</dbReference>
<dbReference type="PANTHER" id="PTHR31490:SF8">
    <property type="entry name" value="OS10G0351700 PROTEIN"/>
    <property type="match status" value="1"/>
</dbReference>
<evidence type="ECO:0000313" key="7">
    <source>
        <dbReference type="Proteomes" id="UP000636709"/>
    </source>
</evidence>
<dbReference type="InterPro" id="IPR044846">
    <property type="entry name" value="GH10"/>
</dbReference>
<gene>
    <name evidence="6" type="ORF">HU200_043667</name>
</gene>
<accession>A0A835B2R5</accession>
<protein>
    <recommendedName>
        <fullName evidence="5">GH10 domain-containing protein</fullName>
    </recommendedName>
</protein>
<keyword evidence="3" id="KW-0119">Carbohydrate metabolism</keyword>
<evidence type="ECO:0000256" key="2">
    <source>
        <dbReference type="ARBA" id="ARBA00022801"/>
    </source>
</evidence>
<dbReference type="SUPFAM" id="SSF49785">
    <property type="entry name" value="Galactose-binding domain-like"/>
    <property type="match status" value="1"/>
</dbReference>
<dbReference type="GO" id="GO:0000272">
    <property type="term" value="P:polysaccharide catabolic process"/>
    <property type="evidence" value="ECO:0007669"/>
    <property type="project" value="UniProtKB-KW"/>
</dbReference>
<proteinExistence type="inferred from homology"/>
<reference evidence="6" key="1">
    <citation type="submission" date="2020-07" db="EMBL/GenBank/DDBJ databases">
        <title>Genome sequence and genetic diversity analysis of an under-domesticated orphan crop, white fonio (Digitaria exilis).</title>
        <authorList>
            <person name="Bennetzen J.L."/>
            <person name="Chen S."/>
            <person name="Ma X."/>
            <person name="Wang X."/>
            <person name="Yssel A.E.J."/>
            <person name="Chaluvadi S.R."/>
            <person name="Johnson M."/>
            <person name="Gangashetty P."/>
            <person name="Hamidou F."/>
            <person name="Sanogo M.D."/>
            <person name="Zwaenepoel A."/>
            <person name="Wallace J."/>
            <person name="Van De Peer Y."/>
            <person name="Van Deynze A."/>
        </authorList>
    </citation>
    <scope>NUCLEOTIDE SEQUENCE</scope>
    <source>
        <tissue evidence="6">Leaves</tissue>
    </source>
</reference>
<evidence type="ECO:0000256" key="4">
    <source>
        <dbReference type="ARBA" id="ARBA00023326"/>
    </source>
</evidence>
<dbReference type="OrthoDB" id="3055998at2759"/>
<dbReference type="Proteomes" id="UP000636709">
    <property type="component" value="Unassembled WGS sequence"/>
</dbReference>
<dbReference type="PROSITE" id="PS51760">
    <property type="entry name" value="GH10_2"/>
    <property type="match status" value="1"/>
</dbReference>
<dbReference type="PANTHER" id="PTHR31490">
    <property type="entry name" value="GLYCOSYL HYDROLASE"/>
    <property type="match status" value="1"/>
</dbReference>
<dbReference type="InterPro" id="IPR017853">
    <property type="entry name" value="GH"/>
</dbReference>
<keyword evidence="4" id="KW-0624">Polysaccharide degradation</keyword>
<comment type="similarity">
    <text evidence="1">Belongs to the glycosyl hydrolase 10 (cellulase F) family.</text>
</comment>
<evidence type="ECO:0000256" key="1">
    <source>
        <dbReference type="ARBA" id="ARBA00007495"/>
    </source>
</evidence>
<evidence type="ECO:0000256" key="3">
    <source>
        <dbReference type="ARBA" id="ARBA00023277"/>
    </source>
</evidence>
<dbReference type="Pfam" id="PF00331">
    <property type="entry name" value="Glyco_hydro_10"/>
    <property type="match status" value="1"/>
</dbReference>